<gene>
    <name evidence="1" type="ORF">IE53DRAFT_104247</name>
</gene>
<proteinExistence type="predicted"/>
<keyword evidence="2" id="KW-1185">Reference proteome</keyword>
<name>A0ACD0P6P0_9BASI</name>
<protein>
    <submittedName>
        <fullName evidence="1">Ketoacyl-synt-domain-containing protein</fullName>
    </submittedName>
</protein>
<sequence length="2003" mass="216774">MSPFEVLIFGAQGSSFGDELRNLISIAKDPKQPGSYLSLFLHSAHSALLSEVETLQATKLGSLPALANWQSLSSLLNHHVDTGYRNAAVNGSLLCITQIAALLRFADSEVDQFFSQIRATSGYCSGTLPAAAFALSRSPLELVHRGVEAVRLSIWIGLSALAEAGQGAEPASWCLLCSGRDAQPERLESLVQAFNIQMEADPESCLRLAGATSETCSSLTGSPAFLELFKTVMGSSSLPPYITEILEPSASLRINFQSLPIFAPYHRSNLEASVADVLEKVKERQISLCAGNDALQLAVPLILPSGGSILDSTSSLKGGELMEKVLRSVFVDINRWDRVRSDFCSIFEQEQTLVIGAVDVGAKSLASVLASSSPSWRVEALSPGKSSDPRTVPMAQDSDQRIAIIGASCRLPGGADTLDLFWDLLADGKDCREEIPQRLFDWKQYQGLEKNGLNVAHGNFLRKPEVFDNKLFKISPREALQMDPQHRLVMHCCYEALEQGGYSPDQLECYRTERVGCFMGASSDDYRENASSDIGAYFITGNIRAFIPGHVSFSQDWEGPSNSIDTACTSSLVAVEAACDALISKQCDSALAGGVNIITQPQMFVGLEKAGLLSMDGRTRVFDDSADGFGRGDAVGVVLLKRYADAVADRDNIIGIIPGARSRFSEPSRLAEGLESLFRETCVNSNVPTSAVDYVEFHGSGKKHLEAAEMKAILSAYGASRPAHRPVLCGSSKPNVGYSEAASGVVSLLKGLCILKHNQIPPTIGIQTLNSEFPDLNQSSIQIPTEKRAMVRDASEGPQTISISNINFAGGISNLLLQSGTGQPVREATDPRDWHVVAIAAKTRSSAESLKSKYVSEFKPAKEDTLADIAYTSTARRVPYEFRSVGFGRTWEEARQSLAAREVKAAPQDDHCLPLELVLDDIDNAESLSFFEELRKTNASFAAVTAEVADICISFGLQVSLDDSSKDGSSILQFLYQISFIRLLRSWGLNPREITAKNVLSVISASFAGGVIGVEDAVYSAAILLKVGEDLTDNAKRLLAKRLLSKVKQSASRSKLTHESRGVVEGSGNGLLTLLGLADESEESTEADENEPSETITLTLGSSTTGSGLSLASGPQAAWMQISQTVGELWLRGQPVSWTAFHAPYTKAVRMPLDMPLYAFDENPYWMEFKDRGMLPSADGSDCSDSEESSEYEDEDTDVDIEDGPIDLSSKFPLLGKQLKAPSEKGQLTGYVFGLNIGESVAASVIAGHNVHGVGIIPASMYCEMALEAVQYLGITASLDDDQKTVSIENMEIIHPFILSEDNPSDQNLELRITKASENSLGLLWTCLDMSAGKTVEHASCTLNLIPFENSKQRWSSSVQTMISKQRDTFLRRSAVRSDDDDDEDGMDIASFDRGMAYRLFSKVVSYSPAFRGMRLVNLASDPIEAVSTVKIDPEALEAGDYSSFVVNPFLIDSLGQITGFLPNIGVASSDEVCIANGFDSVAFLDSFSEVQRLARINNEEPEFEVYATGKHLPGGVVSTDCFIFAKNSPVLLGYMLGVRFKRIKLALMIRLLPRNSTSTPKQHAAESGINKPIAPRREQIVEASQPAARPAQALPPAEIIIEAPVSQPQAELSKPPAQPKPPAVNDDATVNSVKACIIEELGISAGELTPDRQLADLGLDSLMALQILGSLREQTGLELPPSLFLDCPTFGAVSNFINQSMAGGSTEGSEVQAKDDAQVQSQAPESPEKSNSAIPYRLIKPVLLSRSAEKGSESQTPLFLFPDGSGTAAVYRNLKETGRDTYALTSPYLSGKADGWTLDSLCQLYIESIKLKKPEGPYVLGGWSFGGIVAFETARRLTERGEKVSSIVLIDPPAPRWEPLPSTTLKWVYGEDLASQDNEIGKKAPPVFSPEMVQHFSATLAAIAVFRKQCVPLPDSPPVILFNATDGLGKGSENNRMKEVNAAVEWLQNDRHGLGPHGWEELVRPLEKLRCIDVVGNHFSVVDEENAPTLCRAIRQELARVC</sequence>
<organism evidence="1 2">
    <name type="scientific">Violaceomyces palustris</name>
    <dbReference type="NCBI Taxonomy" id="1673888"/>
    <lineage>
        <taxon>Eukaryota</taxon>
        <taxon>Fungi</taxon>
        <taxon>Dikarya</taxon>
        <taxon>Basidiomycota</taxon>
        <taxon>Ustilaginomycotina</taxon>
        <taxon>Ustilaginomycetes</taxon>
        <taxon>Violaceomycetales</taxon>
        <taxon>Violaceomycetaceae</taxon>
        <taxon>Violaceomyces</taxon>
    </lineage>
</organism>
<evidence type="ECO:0000313" key="1">
    <source>
        <dbReference type="EMBL" id="PWN53788.1"/>
    </source>
</evidence>
<dbReference type="EMBL" id="KZ819709">
    <property type="protein sequence ID" value="PWN53788.1"/>
    <property type="molecule type" value="Genomic_DNA"/>
</dbReference>
<accession>A0ACD0P6P0</accession>
<evidence type="ECO:0000313" key="2">
    <source>
        <dbReference type="Proteomes" id="UP000245626"/>
    </source>
</evidence>
<reference evidence="1 2" key="1">
    <citation type="journal article" date="2018" name="Mol. Biol. Evol.">
        <title>Broad Genomic Sampling Reveals a Smut Pathogenic Ancestry of the Fungal Clade Ustilaginomycotina.</title>
        <authorList>
            <person name="Kijpornyongpan T."/>
            <person name="Mondo S.J."/>
            <person name="Barry K."/>
            <person name="Sandor L."/>
            <person name="Lee J."/>
            <person name="Lipzen A."/>
            <person name="Pangilinan J."/>
            <person name="LaButti K."/>
            <person name="Hainaut M."/>
            <person name="Henrissat B."/>
            <person name="Grigoriev I.V."/>
            <person name="Spatafora J.W."/>
            <person name="Aime M.C."/>
        </authorList>
    </citation>
    <scope>NUCLEOTIDE SEQUENCE [LARGE SCALE GENOMIC DNA]</scope>
    <source>
        <strain evidence="1 2">SA 807</strain>
    </source>
</reference>
<dbReference type="Proteomes" id="UP000245626">
    <property type="component" value="Unassembled WGS sequence"/>
</dbReference>